<comment type="caution">
    <text evidence="8">The sequence shown here is derived from an EMBL/GenBank/DDBJ whole genome shotgun (WGS) entry which is preliminary data.</text>
</comment>
<keyword evidence="5" id="KW-0378">Hydrolase</keyword>
<dbReference type="SUPFAM" id="SSF53649">
    <property type="entry name" value="Alkaline phosphatase-like"/>
    <property type="match status" value="1"/>
</dbReference>
<evidence type="ECO:0000256" key="5">
    <source>
        <dbReference type="ARBA" id="ARBA00022801"/>
    </source>
</evidence>
<keyword evidence="4" id="KW-0732">Signal</keyword>
<evidence type="ECO:0000313" key="9">
    <source>
        <dbReference type="Proteomes" id="UP001148018"/>
    </source>
</evidence>
<dbReference type="OrthoDB" id="103349at2759"/>
<organism evidence="8 9">
    <name type="scientific">Muraenolepis orangiensis</name>
    <name type="common">Patagonian moray cod</name>
    <dbReference type="NCBI Taxonomy" id="630683"/>
    <lineage>
        <taxon>Eukaryota</taxon>
        <taxon>Metazoa</taxon>
        <taxon>Chordata</taxon>
        <taxon>Craniata</taxon>
        <taxon>Vertebrata</taxon>
        <taxon>Euteleostomi</taxon>
        <taxon>Actinopterygii</taxon>
        <taxon>Neopterygii</taxon>
        <taxon>Teleostei</taxon>
        <taxon>Neoteleostei</taxon>
        <taxon>Acanthomorphata</taxon>
        <taxon>Zeiogadaria</taxon>
        <taxon>Gadariae</taxon>
        <taxon>Gadiformes</taxon>
        <taxon>Muraenolepidoidei</taxon>
        <taxon>Muraenolepididae</taxon>
        <taxon>Muraenolepis</taxon>
    </lineage>
</organism>
<comment type="cofactor">
    <cofactor evidence="1">
        <name>Ca(2+)</name>
        <dbReference type="ChEBI" id="CHEBI:29108"/>
    </cofactor>
</comment>
<dbReference type="GO" id="GO:0046872">
    <property type="term" value="F:metal ion binding"/>
    <property type="evidence" value="ECO:0007669"/>
    <property type="project" value="UniProtKB-KW"/>
</dbReference>
<name>A0A9Q0EJY7_9TELE</name>
<keyword evidence="9" id="KW-1185">Reference proteome</keyword>
<comment type="similarity">
    <text evidence="2">Belongs to the sulfatase family.</text>
</comment>
<evidence type="ECO:0000256" key="6">
    <source>
        <dbReference type="ARBA" id="ARBA00022837"/>
    </source>
</evidence>
<dbReference type="InterPro" id="IPR000917">
    <property type="entry name" value="Sulfatase_N"/>
</dbReference>
<evidence type="ECO:0000256" key="2">
    <source>
        <dbReference type="ARBA" id="ARBA00008779"/>
    </source>
</evidence>
<dbReference type="InterPro" id="IPR050738">
    <property type="entry name" value="Sulfatase"/>
</dbReference>
<dbReference type="InterPro" id="IPR017850">
    <property type="entry name" value="Alkaline_phosphatase_core_sf"/>
</dbReference>
<dbReference type="Pfam" id="PF00884">
    <property type="entry name" value="Sulfatase"/>
    <property type="match status" value="1"/>
</dbReference>
<dbReference type="Proteomes" id="UP001148018">
    <property type="component" value="Unassembled WGS sequence"/>
</dbReference>
<evidence type="ECO:0000256" key="3">
    <source>
        <dbReference type="ARBA" id="ARBA00022723"/>
    </source>
</evidence>
<sequence length="240" mass="25497">MAEGVTMLLLTGVLLCGGVLLHTVSWRGAGMKLATPAGRPNFIVLLADDMGWGDLGANQPTQGASHTPNLDLLALQGMRLTDFHSPASTCSPSRAAVLTARYGARNGVTHNFAVASVAGLPLSELSLPGLLQESGYYTALIGKWHLGHRGPYGPAGRGFDYYLGIPYSNDMGCTDVPGYDLPPSPPCAAIVPQVEHSVGLPLLENRSIVEQPLDLWTLTQRYQDAALKVIHSARCSQNPQ</sequence>
<dbReference type="PROSITE" id="PS00149">
    <property type="entry name" value="SULFATASE_2"/>
    <property type="match status" value="1"/>
</dbReference>
<dbReference type="GO" id="GO:0004065">
    <property type="term" value="F:arylsulfatase activity"/>
    <property type="evidence" value="ECO:0007669"/>
    <property type="project" value="TreeGrafter"/>
</dbReference>
<dbReference type="AlphaFoldDB" id="A0A9Q0EJY7"/>
<protein>
    <recommendedName>
        <fullName evidence="7">Sulfatase N-terminal domain-containing protein</fullName>
    </recommendedName>
</protein>
<evidence type="ECO:0000256" key="1">
    <source>
        <dbReference type="ARBA" id="ARBA00001913"/>
    </source>
</evidence>
<dbReference type="EMBL" id="JANIIK010000040">
    <property type="protein sequence ID" value="KAJ3608286.1"/>
    <property type="molecule type" value="Genomic_DNA"/>
</dbReference>
<keyword evidence="6" id="KW-0106">Calcium</keyword>
<proteinExistence type="inferred from homology"/>
<dbReference type="InterPro" id="IPR024607">
    <property type="entry name" value="Sulfatase_CS"/>
</dbReference>
<dbReference type="PANTHER" id="PTHR42693">
    <property type="entry name" value="ARYLSULFATASE FAMILY MEMBER"/>
    <property type="match status" value="1"/>
</dbReference>
<feature type="domain" description="Sulfatase N-terminal" evidence="7">
    <location>
        <begin position="40"/>
        <end position="172"/>
    </location>
</feature>
<evidence type="ECO:0000259" key="7">
    <source>
        <dbReference type="Pfam" id="PF00884"/>
    </source>
</evidence>
<evidence type="ECO:0000256" key="4">
    <source>
        <dbReference type="ARBA" id="ARBA00022729"/>
    </source>
</evidence>
<keyword evidence="3" id="KW-0479">Metal-binding</keyword>
<evidence type="ECO:0000313" key="8">
    <source>
        <dbReference type="EMBL" id="KAJ3608286.1"/>
    </source>
</evidence>
<accession>A0A9Q0EJY7</accession>
<reference evidence="8" key="1">
    <citation type="submission" date="2022-07" db="EMBL/GenBank/DDBJ databases">
        <title>Chromosome-level genome of Muraenolepis orangiensis.</title>
        <authorList>
            <person name="Kim J."/>
        </authorList>
    </citation>
    <scope>NUCLEOTIDE SEQUENCE</scope>
    <source>
        <strain evidence="8">KU_S4_2022</strain>
        <tissue evidence="8">Muscle</tissue>
    </source>
</reference>
<dbReference type="PANTHER" id="PTHR42693:SF42">
    <property type="entry name" value="ARYLSULFATASE G"/>
    <property type="match status" value="1"/>
</dbReference>
<gene>
    <name evidence="8" type="ORF">NHX12_025335</name>
</gene>
<dbReference type="Gene3D" id="3.40.720.10">
    <property type="entry name" value="Alkaline Phosphatase, subunit A"/>
    <property type="match status" value="1"/>
</dbReference>